<feature type="domain" description="Large ribosomal subunit protein bL12 oligomerization" evidence="5">
    <location>
        <begin position="45"/>
        <end position="89"/>
    </location>
</feature>
<dbReference type="Pfam" id="PF16320">
    <property type="entry name" value="Ribosomal_L12_N"/>
    <property type="match status" value="1"/>
</dbReference>
<evidence type="ECO:0000259" key="5">
    <source>
        <dbReference type="Pfam" id="PF16320"/>
    </source>
</evidence>
<dbReference type="GeneID" id="100907377"/>
<dbReference type="GO" id="GO:0003729">
    <property type="term" value="F:mRNA binding"/>
    <property type="evidence" value="ECO:0007669"/>
    <property type="project" value="TreeGrafter"/>
</dbReference>
<dbReference type="GO" id="GO:0003735">
    <property type="term" value="F:structural constituent of ribosome"/>
    <property type="evidence" value="ECO:0007669"/>
    <property type="project" value="InterPro"/>
</dbReference>
<evidence type="ECO:0000256" key="2">
    <source>
        <dbReference type="ARBA" id="ARBA00022980"/>
    </source>
</evidence>
<dbReference type="CTD" id="6182"/>
<feature type="domain" description="Large ribosomal subunit protein bL12 C-terminal" evidence="4">
    <location>
        <begin position="106"/>
        <end position="173"/>
    </location>
</feature>
<dbReference type="Gene3D" id="3.30.1390.10">
    <property type="match status" value="1"/>
</dbReference>
<dbReference type="KEGG" id="goe:100907377"/>
<evidence type="ECO:0000256" key="3">
    <source>
        <dbReference type="ARBA" id="ARBA00023274"/>
    </source>
</evidence>
<proteinExistence type="inferred from homology"/>
<dbReference type="CDD" id="cd00387">
    <property type="entry name" value="Ribosomal_L7_L12"/>
    <property type="match status" value="1"/>
</dbReference>
<dbReference type="InterPro" id="IPR013823">
    <property type="entry name" value="Ribosomal_bL12_C"/>
</dbReference>
<name>A0AAJ6QU85_9ACAR</name>
<gene>
    <name evidence="7" type="primary">LOC100907377</name>
</gene>
<evidence type="ECO:0000259" key="4">
    <source>
        <dbReference type="Pfam" id="PF00542"/>
    </source>
</evidence>
<evidence type="ECO:0000313" key="7">
    <source>
        <dbReference type="RefSeq" id="XP_003744073.1"/>
    </source>
</evidence>
<dbReference type="PANTHER" id="PTHR45987">
    <property type="entry name" value="39S RIBOSOMAL PROTEIN L12"/>
    <property type="match status" value="1"/>
</dbReference>
<dbReference type="AlphaFoldDB" id="A0AAJ6QU85"/>
<comment type="similarity">
    <text evidence="1">Belongs to the bacterial ribosomal protein bL12 family.</text>
</comment>
<evidence type="ECO:0000313" key="6">
    <source>
        <dbReference type="Proteomes" id="UP000694867"/>
    </source>
</evidence>
<dbReference type="PANTHER" id="PTHR45987:SF4">
    <property type="entry name" value="LARGE RIBOSOMAL SUBUNIT PROTEIN BL12M"/>
    <property type="match status" value="1"/>
</dbReference>
<dbReference type="Gene3D" id="1.20.5.710">
    <property type="entry name" value="Single helix bin"/>
    <property type="match status" value="1"/>
</dbReference>
<protein>
    <submittedName>
        <fullName evidence="7">39S ribosomal protein L12, mitochondrial</fullName>
    </submittedName>
</protein>
<dbReference type="InterPro" id="IPR014719">
    <property type="entry name" value="Ribosomal_bL12_C/ClpS-like"/>
</dbReference>
<dbReference type="RefSeq" id="XP_003744073.1">
    <property type="nucleotide sequence ID" value="XM_003744025.1"/>
</dbReference>
<keyword evidence="3" id="KW-0687">Ribonucleoprotein</keyword>
<dbReference type="GO" id="GO:0005762">
    <property type="term" value="C:mitochondrial large ribosomal subunit"/>
    <property type="evidence" value="ECO:0007669"/>
    <property type="project" value="TreeGrafter"/>
</dbReference>
<dbReference type="SUPFAM" id="SSF54736">
    <property type="entry name" value="ClpS-like"/>
    <property type="match status" value="1"/>
</dbReference>
<dbReference type="GO" id="GO:0006412">
    <property type="term" value="P:translation"/>
    <property type="evidence" value="ECO:0007669"/>
    <property type="project" value="InterPro"/>
</dbReference>
<dbReference type="InterPro" id="IPR008932">
    <property type="entry name" value="Ribosomal_bL12_oligo"/>
</dbReference>
<dbReference type="InterPro" id="IPR000206">
    <property type="entry name" value="Ribosomal_bL12"/>
</dbReference>
<sequence length="174" mass="18896">MASRALAIGFAKFALRRVQSVPSHRCMSAIPQPAPDNSNKQYPEKISNIVSEISKLTLIEVADLNELLKRTLNIQEAAVVAAAAPAASAPVEEEDEPQVQKIQTSFAVKLTKFDETKKINLIKELKNLMEGTNLVQAKKFVEGAPQIIKADLTREEAEALQKSVEAAGGTCEIV</sequence>
<dbReference type="Proteomes" id="UP000694867">
    <property type="component" value="Unplaced"/>
</dbReference>
<dbReference type="FunFam" id="3.30.1390.10:FF:000001">
    <property type="entry name" value="50S ribosomal protein L7/L12"/>
    <property type="match status" value="1"/>
</dbReference>
<organism evidence="6 7">
    <name type="scientific">Galendromus occidentalis</name>
    <name type="common">western predatory mite</name>
    <dbReference type="NCBI Taxonomy" id="34638"/>
    <lineage>
        <taxon>Eukaryota</taxon>
        <taxon>Metazoa</taxon>
        <taxon>Ecdysozoa</taxon>
        <taxon>Arthropoda</taxon>
        <taxon>Chelicerata</taxon>
        <taxon>Arachnida</taxon>
        <taxon>Acari</taxon>
        <taxon>Parasitiformes</taxon>
        <taxon>Mesostigmata</taxon>
        <taxon>Gamasina</taxon>
        <taxon>Phytoseioidea</taxon>
        <taxon>Phytoseiidae</taxon>
        <taxon>Typhlodrominae</taxon>
        <taxon>Galendromus</taxon>
    </lineage>
</organism>
<keyword evidence="2 7" id="KW-0689">Ribosomal protein</keyword>
<dbReference type="Pfam" id="PF00542">
    <property type="entry name" value="Ribosomal_L12"/>
    <property type="match status" value="1"/>
</dbReference>
<evidence type="ECO:0000256" key="1">
    <source>
        <dbReference type="ARBA" id="ARBA00007197"/>
    </source>
</evidence>
<keyword evidence="6" id="KW-1185">Reference proteome</keyword>
<dbReference type="SUPFAM" id="SSF48300">
    <property type="entry name" value="Ribosomal protein L7/12, oligomerisation (N-terminal) domain"/>
    <property type="match status" value="1"/>
</dbReference>
<accession>A0AAJ6QU85</accession>
<reference evidence="7" key="1">
    <citation type="submission" date="2025-08" db="UniProtKB">
        <authorList>
            <consortium name="RefSeq"/>
        </authorList>
    </citation>
    <scope>IDENTIFICATION</scope>
</reference>
<dbReference type="InterPro" id="IPR036235">
    <property type="entry name" value="Ribosomal_bL12_oligo_N_sf"/>
</dbReference>